<comment type="caution">
    <text evidence="2">The sequence shown here is derived from an EMBL/GenBank/DDBJ whole genome shotgun (WGS) entry which is preliminary data.</text>
</comment>
<keyword evidence="3" id="KW-1185">Reference proteome</keyword>
<dbReference type="Proteomes" id="UP001346869">
    <property type="component" value="Unassembled WGS sequence"/>
</dbReference>
<evidence type="ECO:0000313" key="3">
    <source>
        <dbReference type="Proteomes" id="UP001346869"/>
    </source>
</evidence>
<evidence type="ECO:0000313" key="2">
    <source>
        <dbReference type="EMBL" id="KAK5862814.1"/>
    </source>
</evidence>
<reference evidence="2 3" key="1">
    <citation type="journal article" date="2023" name="Genes (Basel)">
        <title>Chromosome-Level Genome Assembly and Circadian Gene Repertoire of the Patagonia Blennie Eleginops maclovinus-The Closest Ancestral Proxy of Antarctic Cryonotothenioids.</title>
        <authorList>
            <person name="Cheng C.C."/>
            <person name="Rivera-Colon A.G."/>
            <person name="Minhas B.F."/>
            <person name="Wilson L."/>
            <person name="Rayamajhi N."/>
            <person name="Vargas-Chacoff L."/>
            <person name="Catchen J.M."/>
        </authorList>
    </citation>
    <scope>NUCLEOTIDE SEQUENCE [LARGE SCALE GENOMIC DNA]</scope>
    <source>
        <strain evidence="2">JMC-PN-2008</strain>
    </source>
</reference>
<gene>
    <name evidence="2" type="ORF">PBY51_018174</name>
</gene>
<dbReference type="AlphaFoldDB" id="A0AAN8ANL9"/>
<sequence>MRDNQTSRGPVSSKSVDRQSCPCDSSCSVDSSGSCTQSLSLHFVVHEDGPASQHPPPPSVQAPASLMLGVK</sequence>
<accession>A0AAN8ANL9</accession>
<evidence type="ECO:0000256" key="1">
    <source>
        <dbReference type="SAM" id="MobiDB-lite"/>
    </source>
</evidence>
<organism evidence="2 3">
    <name type="scientific">Eleginops maclovinus</name>
    <name type="common">Patagonian blennie</name>
    <name type="synonym">Eleginus maclovinus</name>
    <dbReference type="NCBI Taxonomy" id="56733"/>
    <lineage>
        <taxon>Eukaryota</taxon>
        <taxon>Metazoa</taxon>
        <taxon>Chordata</taxon>
        <taxon>Craniata</taxon>
        <taxon>Vertebrata</taxon>
        <taxon>Euteleostomi</taxon>
        <taxon>Actinopterygii</taxon>
        <taxon>Neopterygii</taxon>
        <taxon>Teleostei</taxon>
        <taxon>Neoteleostei</taxon>
        <taxon>Acanthomorphata</taxon>
        <taxon>Eupercaria</taxon>
        <taxon>Perciformes</taxon>
        <taxon>Notothenioidei</taxon>
        <taxon>Eleginopidae</taxon>
        <taxon>Eleginops</taxon>
    </lineage>
</organism>
<feature type="region of interest" description="Disordered" evidence="1">
    <location>
        <begin position="46"/>
        <end position="71"/>
    </location>
</feature>
<dbReference type="EMBL" id="JAUZQC010000012">
    <property type="protein sequence ID" value="KAK5862814.1"/>
    <property type="molecule type" value="Genomic_DNA"/>
</dbReference>
<feature type="compositionally biased region" description="Polar residues" evidence="1">
    <location>
        <begin position="1"/>
        <end position="14"/>
    </location>
</feature>
<proteinExistence type="predicted"/>
<name>A0AAN8ANL9_ELEMC</name>
<feature type="region of interest" description="Disordered" evidence="1">
    <location>
        <begin position="1"/>
        <end position="23"/>
    </location>
</feature>
<reference evidence="2 3" key="2">
    <citation type="journal article" date="2023" name="Mol. Biol. Evol.">
        <title>Genomics of Secondarily Temperate Adaptation in the Only Non-Antarctic Icefish.</title>
        <authorList>
            <person name="Rivera-Colon A.G."/>
            <person name="Rayamajhi N."/>
            <person name="Minhas B.F."/>
            <person name="Madrigal G."/>
            <person name="Bilyk K.T."/>
            <person name="Yoon V."/>
            <person name="Hune M."/>
            <person name="Gregory S."/>
            <person name="Cheng C.H.C."/>
            <person name="Catchen J.M."/>
        </authorList>
    </citation>
    <scope>NUCLEOTIDE SEQUENCE [LARGE SCALE GENOMIC DNA]</scope>
    <source>
        <strain evidence="2">JMC-PN-2008</strain>
    </source>
</reference>
<protein>
    <submittedName>
        <fullName evidence="2">Uncharacterized protein</fullName>
    </submittedName>
</protein>